<accession>A0ABX8UZN0</accession>
<protein>
    <recommendedName>
        <fullName evidence="1">6-hydroxymethylpterin diphosphokinase MptE-like domain-containing protein</fullName>
    </recommendedName>
</protein>
<gene>
    <name evidence="2" type="ORF">RHABOEDO_000549</name>
</gene>
<dbReference type="EMBL" id="CP075587">
    <property type="protein sequence ID" value="QYF48394.1"/>
    <property type="molecule type" value="Genomic_DNA"/>
</dbReference>
<organism evidence="2 3">
    <name type="scientific">Candidatus Rhabdochlamydia oedothoracis</name>
    <dbReference type="NCBI Taxonomy" id="2720720"/>
    <lineage>
        <taxon>Bacteria</taxon>
        <taxon>Pseudomonadati</taxon>
        <taxon>Chlamydiota</taxon>
        <taxon>Chlamydiia</taxon>
        <taxon>Parachlamydiales</taxon>
        <taxon>Candidatus Rhabdochlamydiaceae</taxon>
        <taxon>Candidatus Rhabdochlamydia</taxon>
    </lineage>
</organism>
<dbReference type="PANTHER" id="PTHR41786:SF1">
    <property type="entry name" value="6-HYDROXYMETHYLPTERIN DIPHOSPHOKINASE MPTE-LIKE DOMAIN-CONTAINING PROTEIN"/>
    <property type="match status" value="1"/>
</dbReference>
<dbReference type="Pfam" id="PF01973">
    <property type="entry name" value="MptE-like"/>
    <property type="match status" value="1"/>
</dbReference>
<dbReference type="PROSITE" id="PS51257">
    <property type="entry name" value="PROKAR_LIPOPROTEIN"/>
    <property type="match status" value="1"/>
</dbReference>
<feature type="domain" description="6-hydroxymethylpterin diphosphokinase MptE-like" evidence="1">
    <location>
        <begin position="172"/>
        <end position="347"/>
    </location>
</feature>
<dbReference type="InterPro" id="IPR002826">
    <property type="entry name" value="MptE-like"/>
</dbReference>
<proteinExistence type="predicted"/>
<sequence length="569" mass="64421">MGKSFVGNSSLDLLSERYPELVFLLNFSSSCEALPEEEFIPEFKAVEVLYIYGIGGSSAYPSLKKWVLEEKTRRVVFLEDSLSAIERFLSSTYSEQILQDSQMFLSYLEEPYAKKLEEIVSNYPLEHVFIQATKSYRRKPQFEQLCLQLLRITTVVHAGTTEILKAHHMLANLMRNISKWPHSFLANRFQGQFVNVPAIICGAGPSLLDAIEPLKNLQDRALILAGGSAITALSNQGITPHLNIAADPNFEEFERLKTASAYETPLIYATRVHPDIWNTCNGQMGYLVSDTGGICEKHFENLLGINHQAVGPDLGMEALSVTTLSLAFAAEMGCNPIVFIGVDLSYTGMQKYAEKVVSHSAIDPKMLQENTQASEKLLRRKNVKGELVYTTVKWIMESECIASFAKKHKSCRFINATSGLGFKDIENSSLEEVSMDWKPIDLHAAIHQKMQLYQLDLRFSEAIASEKEKLCSSILRLQEMTLRMLKITHQAFAQEVSIPTAKMTLLEFDFQEELALNALFPFLDSTLDRLLDPCEKRKRSDKEMLKHFLEKYTSWKEVLEHVIEQNLMG</sequence>
<evidence type="ECO:0000259" key="1">
    <source>
        <dbReference type="Pfam" id="PF01973"/>
    </source>
</evidence>
<name>A0ABX8UZN0_9BACT</name>
<evidence type="ECO:0000313" key="2">
    <source>
        <dbReference type="EMBL" id="QYF48394.1"/>
    </source>
</evidence>
<dbReference type="RefSeq" id="WP_215217150.1">
    <property type="nucleotide sequence ID" value="NZ_CP075587.1"/>
</dbReference>
<dbReference type="Proteomes" id="UP000826014">
    <property type="component" value="Chromosome"/>
</dbReference>
<keyword evidence="3" id="KW-1185">Reference proteome</keyword>
<evidence type="ECO:0000313" key="3">
    <source>
        <dbReference type="Proteomes" id="UP000826014"/>
    </source>
</evidence>
<dbReference type="PANTHER" id="PTHR41786">
    <property type="entry name" value="MOTILITY ACCESSORY FACTOR MAF"/>
    <property type="match status" value="1"/>
</dbReference>
<reference evidence="2 3" key="1">
    <citation type="journal article" date="2022" name="bioRxiv">
        <title>Ecology and evolution of chlamydial symbionts of arthropods.</title>
        <authorList>
            <person name="Halter T."/>
            <person name="Koestlbacher S."/>
            <person name="Collingro A."/>
            <person name="Sixt B.S."/>
            <person name="Toenshoff E.R."/>
            <person name="Hendrickx F."/>
            <person name="Kostanjsek R."/>
            <person name="Horn M."/>
        </authorList>
    </citation>
    <scope>NUCLEOTIDE SEQUENCE [LARGE SCALE GENOMIC DNA]</scope>
    <source>
        <strain evidence="2">W744xW776</strain>
    </source>
</reference>